<gene>
    <name evidence="3" type="ORF">EBO15_41930</name>
</gene>
<dbReference type="RefSeq" id="WP_122199999.1">
    <property type="nucleotide sequence ID" value="NZ_JBHSKC010000011.1"/>
</dbReference>
<dbReference type="PRINTS" id="PR00633">
    <property type="entry name" value="RCCNDNSATION"/>
</dbReference>
<dbReference type="Proteomes" id="UP000282674">
    <property type="component" value="Unassembled WGS sequence"/>
</dbReference>
<dbReference type="Gene3D" id="2.130.10.30">
    <property type="entry name" value="Regulator of chromosome condensation 1/beta-lactamase-inhibitor protein II"/>
    <property type="match status" value="2"/>
</dbReference>
<evidence type="ECO:0000256" key="1">
    <source>
        <dbReference type="SAM" id="Phobius"/>
    </source>
</evidence>
<evidence type="ECO:0000256" key="2">
    <source>
        <dbReference type="SAM" id="SignalP"/>
    </source>
</evidence>
<dbReference type="AlphaFoldDB" id="A0A3M2L4D1"/>
<dbReference type="EMBL" id="RFFG01000193">
    <property type="protein sequence ID" value="RMI32497.1"/>
    <property type="molecule type" value="Genomic_DNA"/>
</dbReference>
<evidence type="ECO:0008006" key="5">
    <source>
        <dbReference type="Google" id="ProtNLM"/>
    </source>
</evidence>
<dbReference type="SUPFAM" id="SSF50985">
    <property type="entry name" value="RCC1/BLIP-II"/>
    <property type="match status" value="2"/>
</dbReference>
<dbReference type="InterPro" id="IPR051553">
    <property type="entry name" value="Ran_GTPase-activating"/>
</dbReference>
<dbReference type="PROSITE" id="PS50012">
    <property type="entry name" value="RCC1_3"/>
    <property type="match status" value="4"/>
</dbReference>
<evidence type="ECO:0000313" key="4">
    <source>
        <dbReference type="Proteomes" id="UP000282674"/>
    </source>
</evidence>
<evidence type="ECO:0000313" key="3">
    <source>
        <dbReference type="EMBL" id="RMI32497.1"/>
    </source>
</evidence>
<keyword evidence="1" id="KW-1133">Transmembrane helix</keyword>
<protein>
    <recommendedName>
        <fullName evidence="5">Chromosome condensation regulator RCC1</fullName>
    </recommendedName>
</protein>
<keyword evidence="4" id="KW-1185">Reference proteome</keyword>
<dbReference type="GO" id="GO:0005085">
    <property type="term" value="F:guanyl-nucleotide exchange factor activity"/>
    <property type="evidence" value="ECO:0007669"/>
    <property type="project" value="TreeGrafter"/>
</dbReference>
<reference evidence="3 4" key="1">
    <citation type="submission" date="2018-10" db="EMBL/GenBank/DDBJ databases">
        <title>Isolation from soil.</title>
        <authorList>
            <person name="Hu J."/>
        </authorList>
    </citation>
    <scope>NUCLEOTIDE SEQUENCE [LARGE SCALE GENOMIC DNA]</scope>
    <source>
        <strain evidence="3 4">NEAU-Ht49</strain>
    </source>
</reference>
<feature type="signal peptide" evidence="2">
    <location>
        <begin position="1"/>
        <end position="25"/>
    </location>
</feature>
<feature type="transmembrane region" description="Helical" evidence="1">
    <location>
        <begin position="425"/>
        <end position="444"/>
    </location>
</feature>
<comment type="caution">
    <text evidence="3">The sequence shown here is derived from an EMBL/GenBank/DDBJ whole genome shotgun (WGS) entry which is preliminary data.</text>
</comment>
<accession>A0A3M2L4D1</accession>
<proteinExistence type="predicted"/>
<dbReference type="OrthoDB" id="9796385at2"/>
<organism evidence="3 4">
    <name type="scientific">Actinomadura harenae</name>
    <dbReference type="NCBI Taxonomy" id="2483351"/>
    <lineage>
        <taxon>Bacteria</taxon>
        <taxon>Bacillati</taxon>
        <taxon>Actinomycetota</taxon>
        <taxon>Actinomycetes</taxon>
        <taxon>Streptosporangiales</taxon>
        <taxon>Thermomonosporaceae</taxon>
        <taxon>Actinomadura</taxon>
    </lineage>
</organism>
<dbReference type="PANTHER" id="PTHR45982">
    <property type="entry name" value="REGULATOR OF CHROMOSOME CONDENSATION"/>
    <property type="match status" value="1"/>
</dbReference>
<sequence>MKRYLAWAGLLAALLASISFAPAQAAPAVPAAPAVAAAGAQVTALTAGAAHTCALFDGKTLRCWGDNQYGELGIGTNAPTPQPSEVQGLAGTPTATLSRAVHNCSLLTTGTVQCWGMNKYGQLGDGNLVNTKNPIQVKGLRGTVRLLAVGGDHTCVVYQQDDSTWCWGQNKYGELGDGTLTTGSLQAVQVKGLPSPPERFATGVWTTCAILKDGSTWCWGHNEEGELGNGTKSLGSPKPVQVKGLASTPTELVAGNFHTCALEQDGSMWCWGENKYGQIGDGSVKIATKPTQVTGLPGTPAHIIAGGYHTCATFSDGGMSCWGQNNFGQLGDGTNANSRKPVPVKGFRPGPTLITAGGLHTCAAYSDGAIDCWGLNAVGQLGNTTARPVATTPVPVTLVAKAAAAAPAAATTGKHKSSGSTTGEVVGIGLAALAVAGFVAFLATRRRRA</sequence>
<keyword evidence="1" id="KW-0472">Membrane</keyword>
<dbReference type="Pfam" id="PF00415">
    <property type="entry name" value="RCC1"/>
    <property type="match status" value="4"/>
</dbReference>
<keyword evidence="1" id="KW-0812">Transmembrane</keyword>
<dbReference type="InterPro" id="IPR009091">
    <property type="entry name" value="RCC1/BLIP-II"/>
</dbReference>
<name>A0A3M2L4D1_9ACTN</name>
<feature type="chain" id="PRO_5018010484" description="Chromosome condensation regulator RCC1" evidence="2">
    <location>
        <begin position="26"/>
        <end position="449"/>
    </location>
</feature>
<dbReference type="InterPro" id="IPR000408">
    <property type="entry name" value="Reg_chr_condens"/>
</dbReference>
<dbReference type="GO" id="GO:0005737">
    <property type="term" value="C:cytoplasm"/>
    <property type="evidence" value="ECO:0007669"/>
    <property type="project" value="TreeGrafter"/>
</dbReference>
<dbReference type="Pfam" id="PF13540">
    <property type="entry name" value="RCC1_2"/>
    <property type="match status" value="1"/>
</dbReference>
<keyword evidence="2" id="KW-0732">Signal</keyword>
<dbReference type="PANTHER" id="PTHR45982:SF1">
    <property type="entry name" value="REGULATOR OF CHROMOSOME CONDENSATION"/>
    <property type="match status" value="1"/>
</dbReference>